<evidence type="ECO:0000256" key="9">
    <source>
        <dbReference type="ARBA" id="ARBA00022694"/>
    </source>
</evidence>
<evidence type="ECO:0000313" key="18">
    <source>
        <dbReference type="Proteomes" id="UP001445335"/>
    </source>
</evidence>
<dbReference type="FunFam" id="3.80.30.20:FF:000002">
    <property type="entry name" value="threonylcarbamoyladenosine tRNA methylthiotransferase isoform X2"/>
    <property type="match status" value="1"/>
</dbReference>
<comment type="catalytic activity">
    <reaction evidence="14">
        <text>N(6)-L-threonylcarbamoyladenosine(37) in tRNA + (sulfur carrier)-SH + AH2 + 2 S-adenosyl-L-methionine = 2-methylsulfanyl-N(6)-L-threonylcarbamoyladenosine(37) in tRNA + (sulfur carrier)-H + 5'-deoxyadenosine + L-methionine + A + S-adenosyl-L-homocysteine + 2 H(+)</text>
        <dbReference type="Rhea" id="RHEA:37075"/>
        <dbReference type="Rhea" id="RHEA-COMP:10163"/>
        <dbReference type="Rhea" id="RHEA-COMP:11092"/>
        <dbReference type="Rhea" id="RHEA-COMP:14737"/>
        <dbReference type="Rhea" id="RHEA-COMP:14739"/>
        <dbReference type="ChEBI" id="CHEBI:13193"/>
        <dbReference type="ChEBI" id="CHEBI:15378"/>
        <dbReference type="ChEBI" id="CHEBI:17319"/>
        <dbReference type="ChEBI" id="CHEBI:17499"/>
        <dbReference type="ChEBI" id="CHEBI:29917"/>
        <dbReference type="ChEBI" id="CHEBI:57844"/>
        <dbReference type="ChEBI" id="CHEBI:57856"/>
        <dbReference type="ChEBI" id="CHEBI:59789"/>
        <dbReference type="ChEBI" id="CHEBI:64428"/>
        <dbReference type="ChEBI" id="CHEBI:74418"/>
        <dbReference type="ChEBI" id="CHEBI:74420"/>
        <dbReference type="EC" id="2.8.4.5"/>
    </reaction>
</comment>
<dbReference type="PROSITE" id="PS51918">
    <property type="entry name" value="RADICAL_SAM"/>
    <property type="match status" value="1"/>
</dbReference>
<dbReference type="GO" id="GO:0051539">
    <property type="term" value="F:4 iron, 4 sulfur cluster binding"/>
    <property type="evidence" value="ECO:0007669"/>
    <property type="project" value="UniProtKB-KW"/>
</dbReference>
<evidence type="ECO:0000256" key="14">
    <source>
        <dbReference type="ARBA" id="ARBA00051661"/>
    </source>
</evidence>
<evidence type="ECO:0000256" key="13">
    <source>
        <dbReference type="ARBA" id="ARBA00031213"/>
    </source>
</evidence>
<keyword evidence="12" id="KW-0411">Iron-sulfur</keyword>
<name>A0AAW1S0F8_9CHLO</name>
<dbReference type="Proteomes" id="UP001445335">
    <property type="component" value="Unassembled WGS sequence"/>
</dbReference>
<dbReference type="SMART" id="SM00729">
    <property type="entry name" value="Elp3"/>
    <property type="match status" value="1"/>
</dbReference>
<proteinExistence type="inferred from homology"/>
<keyword evidence="10" id="KW-0479">Metal-binding</keyword>
<dbReference type="PROSITE" id="PS01278">
    <property type="entry name" value="MTTASE_RADICAL"/>
    <property type="match status" value="1"/>
</dbReference>
<evidence type="ECO:0000256" key="5">
    <source>
        <dbReference type="ARBA" id="ARBA00018810"/>
    </source>
</evidence>
<comment type="similarity">
    <text evidence="3">Belongs to the methylthiotransferase family. CDKAL1 subfamily.</text>
</comment>
<evidence type="ECO:0000256" key="7">
    <source>
        <dbReference type="ARBA" id="ARBA00022679"/>
    </source>
</evidence>
<dbReference type="InterPro" id="IPR058240">
    <property type="entry name" value="rSAM_sf"/>
</dbReference>
<reference evidence="17 18" key="1">
    <citation type="journal article" date="2024" name="Nat. Commun.">
        <title>Phylogenomics reveals the evolutionary origins of lichenization in chlorophyte algae.</title>
        <authorList>
            <person name="Puginier C."/>
            <person name="Libourel C."/>
            <person name="Otte J."/>
            <person name="Skaloud P."/>
            <person name="Haon M."/>
            <person name="Grisel S."/>
            <person name="Petersen M."/>
            <person name="Berrin J.G."/>
            <person name="Delaux P.M."/>
            <person name="Dal Grande F."/>
            <person name="Keller J."/>
        </authorList>
    </citation>
    <scope>NUCLEOTIDE SEQUENCE [LARGE SCALE GENOMIC DNA]</scope>
    <source>
        <strain evidence="17 18">SAG 245.80</strain>
    </source>
</reference>
<dbReference type="PROSITE" id="PS51449">
    <property type="entry name" value="MTTASE_N"/>
    <property type="match status" value="1"/>
</dbReference>
<dbReference type="NCBIfam" id="TIGR00089">
    <property type="entry name" value="MiaB/RimO family radical SAM methylthiotransferase"/>
    <property type="match status" value="1"/>
</dbReference>
<dbReference type="GO" id="GO:0046872">
    <property type="term" value="F:metal ion binding"/>
    <property type="evidence" value="ECO:0007669"/>
    <property type="project" value="UniProtKB-KW"/>
</dbReference>
<dbReference type="InterPro" id="IPR006466">
    <property type="entry name" value="MiaB-like_arc_euk"/>
</dbReference>
<evidence type="ECO:0000256" key="12">
    <source>
        <dbReference type="ARBA" id="ARBA00023014"/>
    </source>
</evidence>
<evidence type="ECO:0000259" key="16">
    <source>
        <dbReference type="PROSITE" id="PS51918"/>
    </source>
</evidence>
<evidence type="ECO:0000256" key="11">
    <source>
        <dbReference type="ARBA" id="ARBA00023004"/>
    </source>
</evidence>
<gene>
    <name evidence="17" type="ORF">WJX81_008306</name>
</gene>
<evidence type="ECO:0000256" key="3">
    <source>
        <dbReference type="ARBA" id="ARBA00008616"/>
    </source>
</evidence>
<dbReference type="CDD" id="cd01335">
    <property type="entry name" value="Radical_SAM"/>
    <property type="match status" value="1"/>
</dbReference>
<dbReference type="Gene3D" id="3.40.50.12160">
    <property type="entry name" value="Methylthiotransferase, N-terminal domain"/>
    <property type="match status" value="1"/>
</dbReference>
<dbReference type="FunFam" id="3.40.50.12160:FF:000009">
    <property type="entry name" value="threonylcarbamoyladenosine tRNA methylthiotransferase"/>
    <property type="match status" value="1"/>
</dbReference>
<comment type="cofactor">
    <cofactor evidence="1">
        <name>[4Fe-4S] cluster</name>
        <dbReference type="ChEBI" id="CHEBI:49883"/>
    </cofactor>
</comment>
<dbReference type="PANTHER" id="PTHR11918">
    <property type="entry name" value="RADICAL SAM PROTEINS"/>
    <property type="match status" value="1"/>
</dbReference>
<dbReference type="GO" id="GO:0035598">
    <property type="term" value="F:tRNA (N(6)-L-threonylcarbamoyladenosine(37)-C(2))-methylthiotransferase activity"/>
    <property type="evidence" value="ECO:0007669"/>
    <property type="project" value="UniProtKB-EC"/>
</dbReference>
<comment type="caution">
    <text evidence="17">The sequence shown here is derived from an EMBL/GenBank/DDBJ whole genome shotgun (WGS) entry which is preliminary data.</text>
</comment>
<keyword evidence="6" id="KW-0004">4Fe-4S</keyword>
<evidence type="ECO:0000313" key="17">
    <source>
        <dbReference type="EMBL" id="KAK9839714.1"/>
    </source>
</evidence>
<evidence type="ECO:0000256" key="2">
    <source>
        <dbReference type="ARBA" id="ARBA00002399"/>
    </source>
</evidence>
<feature type="domain" description="Radical SAM core" evidence="16">
    <location>
        <begin position="168"/>
        <end position="411"/>
    </location>
</feature>
<evidence type="ECO:0000256" key="6">
    <source>
        <dbReference type="ARBA" id="ARBA00022485"/>
    </source>
</evidence>
<keyword evidence="11" id="KW-0408">Iron</keyword>
<evidence type="ECO:0000256" key="4">
    <source>
        <dbReference type="ARBA" id="ARBA00013273"/>
    </source>
</evidence>
<dbReference type="SFLD" id="SFLDG01082">
    <property type="entry name" value="B12-binding_domain_containing"/>
    <property type="match status" value="1"/>
</dbReference>
<dbReference type="EC" id="2.8.4.5" evidence="4"/>
<evidence type="ECO:0000256" key="1">
    <source>
        <dbReference type="ARBA" id="ARBA00001966"/>
    </source>
</evidence>
<keyword evidence="8" id="KW-0949">S-adenosyl-L-methionine</keyword>
<dbReference type="Gene3D" id="3.80.30.20">
    <property type="entry name" value="tm_1862 like domain"/>
    <property type="match status" value="1"/>
</dbReference>
<feature type="domain" description="MTTase N-terminal" evidence="15">
    <location>
        <begin position="40"/>
        <end position="150"/>
    </location>
</feature>
<dbReference type="Pfam" id="PF00919">
    <property type="entry name" value="UPF0004"/>
    <property type="match status" value="1"/>
</dbReference>
<dbReference type="GO" id="GO:0005783">
    <property type="term" value="C:endoplasmic reticulum"/>
    <property type="evidence" value="ECO:0007669"/>
    <property type="project" value="TreeGrafter"/>
</dbReference>
<dbReference type="SUPFAM" id="SSF102114">
    <property type="entry name" value="Radical SAM enzymes"/>
    <property type="match status" value="1"/>
</dbReference>
<comment type="function">
    <text evidence="2">Catalyzes the methylthiolation of N6-threonylcarbamoyladenosine (t(6)A), leading to the formation of 2-methylthio-N6-threonylcarbamoyladenosine (ms(2)t(6)A) at position 37 in tRNAs that read codons beginning with adenine.</text>
</comment>
<dbReference type="PANTHER" id="PTHR11918:SF45">
    <property type="entry name" value="THREONYLCARBAMOYLADENOSINE TRNA METHYLTHIOTRANSFERASE"/>
    <property type="match status" value="1"/>
</dbReference>
<keyword evidence="9" id="KW-0819">tRNA processing</keyword>
<dbReference type="AlphaFoldDB" id="A0AAW1S0F8"/>
<keyword evidence="7" id="KW-0808">Transferase</keyword>
<dbReference type="SFLD" id="SFLDS00029">
    <property type="entry name" value="Radical_SAM"/>
    <property type="match status" value="1"/>
</dbReference>
<dbReference type="Pfam" id="PF04055">
    <property type="entry name" value="Radical_SAM"/>
    <property type="match status" value="1"/>
</dbReference>
<sequence length="468" mass="49811">MEDIEDLSVEAIGDGTEHARSSTISVVAKANVRAECSAMAKVWVKSYGCSHNLSDGEYIAGQLQSYGYRLVADGERDAADLWLVNSCTVKNPSQAAMAGLLARGRALGKALVVSGCVPQGSRNAPDLQGLSLLGVTQIDRVVEAVEETLKGHTIQLLSRKALPRLDLPKVRRNAHVEILPLSTGCLGACTYCKTRHARGALGSYALPALVDRARQVVADPQVRELWLSSEDTGAYGRDLGTPLPQLLAALARVLGEVPSAPDGGPRVMMRLGMTNPPFILEHLDAVAKALNHPAVFAYLHVPVQSGSDAVLAAMRREYTAAEFCRVADMLLAAVPGLQLATDIICSFPGETEEDHAASMALVAKYRFPHTHVSQYYARPGTPAARMKKLPNGVAKARSRAMAALVDGFGDAHAHLLGTRQRVVVVERAADGRSLVGHTKCYAQVLLEPVAGLLGGVAAVRITAASRWS</sequence>
<protein>
    <recommendedName>
        <fullName evidence="5">Threonylcarbamoyladenosine tRNA methylthiotransferase</fullName>
        <ecNumber evidence="4">2.8.4.5</ecNumber>
    </recommendedName>
    <alternativeName>
        <fullName evidence="13">tRNA-t(6)A37 methylthiotransferase</fullName>
    </alternativeName>
</protein>
<evidence type="ECO:0000259" key="15">
    <source>
        <dbReference type="PROSITE" id="PS51449"/>
    </source>
</evidence>
<dbReference type="InterPro" id="IPR006638">
    <property type="entry name" value="Elp3/MiaA/NifB-like_rSAM"/>
</dbReference>
<dbReference type="InterPro" id="IPR038135">
    <property type="entry name" value="Methylthiotransferase_N_sf"/>
</dbReference>
<evidence type="ECO:0000256" key="8">
    <source>
        <dbReference type="ARBA" id="ARBA00022691"/>
    </source>
</evidence>
<evidence type="ECO:0000256" key="10">
    <source>
        <dbReference type="ARBA" id="ARBA00022723"/>
    </source>
</evidence>
<dbReference type="InterPro" id="IPR023404">
    <property type="entry name" value="rSAM_horseshoe"/>
</dbReference>
<dbReference type="InterPro" id="IPR013848">
    <property type="entry name" value="Methylthiotransferase_N"/>
</dbReference>
<dbReference type="InterPro" id="IPR005839">
    <property type="entry name" value="Methylthiotransferase"/>
</dbReference>
<dbReference type="InterPro" id="IPR007197">
    <property type="entry name" value="rSAM"/>
</dbReference>
<dbReference type="EMBL" id="JALJOU010000015">
    <property type="protein sequence ID" value="KAK9839714.1"/>
    <property type="molecule type" value="Genomic_DNA"/>
</dbReference>
<keyword evidence="18" id="KW-1185">Reference proteome</keyword>
<organism evidence="17 18">
    <name type="scientific">Elliptochloris bilobata</name>
    <dbReference type="NCBI Taxonomy" id="381761"/>
    <lineage>
        <taxon>Eukaryota</taxon>
        <taxon>Viridiplantae</taxon>
        <taxon>Chlorophyta</taxon>
        <taxon>core chlorophytes</taxon>
        <taxon>Trebouxiophyceae</taxon>
        <taxon>Trebouxiophyceae incertae sedis</taxon>
        <taxon>Elliptochloris clade</taxon>
        <taxon>Elliptochloris</taxon>
    </lineage>
</organism>
<dbReference type="NCBIfam" id="TIGR01578">
    <property type="entry name" value="MiaB-like-B"/>
    <property type="match status" value="1"/>
</dbReference>
<dbReference type="InterPro" id="IPR020612">
    <property type="entry name" value="Methylthiotransferase_CS"/>
</dbReference>
<accession>A0AAW1S0F8</accession>